<evidence type="ECO:0000256" key="1">
    <source>
        <dbReference type="SAM" id="MobiDB-lite"/>
    </source>
</evidence>
<dbReference type="Proteomes" id="UP000582981">
    <property type="component" value="Unassembled WGS sequence"/>
</dbReference>
<feature type="region of interest" description="Disordered" evidence="1">
    <location>
        <begin position="306"/>
        <end position="325"/>
    </location>
</feature>
<keyword evidence="2" id="KW-0472">Membrane</keyword>
<organism evidence="3 4">
    <name type="scientific">Pseudomonas gingeri</name>
    <dbReference type="NCBI Taxonomy" id="117681"/>
    <lineage>
        <taxon>Bacteria</taxon>
        <taxon>Pseudomonadati</taxon>
        <taxon>Pseudomonadota</taxon>
        <taxon>Gammaproteobacteria</taxon>
        <taxon>Pseudomonadales</taxon>
        <taxon>Pseudomonadaceae</taxon>
        <taxon>Pseudomonas</taxon>
    </lineage>
</organism>
<feature type="transmembrane region" description="Helical" evidence="2">
    <location>
        <begin position="202"/>
        <end position="221"/>
    </location>
</feature>
<dbReference type="RefSeq" id="WP_177145633.1">
    <property type="nucleotide sequence ID" value="NZ_JACAPU010000045.1"/>
</dbReference>
<name>A0A7Y7WJZ5_9PSED</name>
<feature type="transmembrane region" description="Helical" evidence="2">
    <location>
        <begin position="110"/>
        <end position="130"/>
    </location>
</feature>
<evidence type="ECO:0000313" key="4">
    <source>
        <dbReference type="Proteomes" id="UP000582981"/>
    </source>
</evidence>
<feature type="transmembrane region" description="Helical" evidence="2">
    <location>
        <begin position="46"/>
        <end position="71"/>
    </location>
</feature>
<accession>A0A7Y7WJZ5</accession>
<evidence type="ECO:0000256" key="2">
    <source>
        <dbReference type="SAM" id="Phobius"/>
    </source>
</evidence>
<feature type="transmembrane region" description="Helical" evidence="2">
    <location>
        <begin position="6"/>
        <end position="25"/>
    </location>
</feature>
<keyword evidence="2" id="KW-1133">Transmembrane helix</keyword>
<reference evidence="3 4" key="1">
    <citation type="submission" date="2020-04" db="EMBL/GenBank/DDBJ databases">
        <title>Molecular characterization of pseudomonads from Agaricus bisporus reveal novel blotch 2 pathogens in Western Europe.</title>
        <authorList>
            <person name="Taparia T."/>
            <person name="Krijger M."/>
            <person name="Haynes E."/>
            <person name="Elpinstone J.G."/>
            <person name="Noble R."/>
            <person name="Van Der Wolf J."/>
        </authorList>
    </citation>
    <scope>NUCLEOTIDE SEQUENCE [LARGE SCALE GENOMIC DNA]</scope>
    <source>
        <strain evidence="3 4">F1001</strain>
    </source>
</reference>
<evidence type="ECO:0000313" key="3">
    <source>
        <dbReference type="EMBL" id="NWB50616.1"/>
    </source>
</evidence>
<feature type="transmembrane region" description="Helical" evidence="2">
    <location>
        <begin position="77"/>
        <end position="98"/>
    </location>
</feature>
<feature type="transmembrane region" description="Helical" evidence="2">
    <location>
        <begin position="150"/>
        <end position="182"/>
    </location>
</feature>
<sequence>MLTIITLLIFFGVLPALFGYISNVRGSHEKRMWYFQKTQAVKAWTAIEYALAVFVACTALLYTVGFLAMIGIKLNPITYVGLLLLSCLTALMYLCYYWKIPAIVASYGGVLKVLIGPIAIGVATVSKIYSDAGIAELTGLSPQDLPGAQLLLTFLLTPTIWFLGLSLLLGYLSLPVMIILFFRSLYRDFLKKKFNKKNESSLTDVTALMAVALFVIILLTMTQKIASKNFYETRLRQAIAFASFHLPTTYCGLSETKGVEVAPMPNDRAAISIPDGKLGYRFELIDCKPKSKAGDEINAVLEKYDSSKKGSSPLSSVQATLSSKQ</sequence>
<proteinExistence type="predicted"/>
<keyword evidence="2" id="KW-0812">Transmembrane</keyword>
<dbReference type="EMBL" id="JACAPU010000045">
    <property type="protein sequence ID" value="NWB50616.1"/>
    <property type="molecule type" value="Genomic_DNA"/>
</dbReference>
<comment type="caution">
    <text evidence="3">The sequence shown here is derived from an EMBL/GenBank/DDBJ whole genome shotgun (WGS) entry which is preliminary data.</text>
</comment>
<dbReference type="AlphaFoldDB" id="A0A7Y7WJZ5"/>
<protein>
    <submittedName>
        <fullName evidence="3">Uncharacterized protein</fullName>
    </submittedName>
</protein>
<gene>
    <name evidence="3" type="ORF">HX829_29515</name>
</gene>